<name>A0A0S4J5J1_BODSA</name>
<protein>
    <submittedName>
        <fullName evidence="1">Uncharacterized protein</fullName>
    </submittedName>
</protein>
<proteinExistence type="predicted"/>
<evidence type="ECO:0000313" key="2">
    <source>
        <dbReference type="Proteomes" id="UP000051952"/>
    </source>
</evidence>
<gene>
    <name evidence="1" type="ORF">BSAL_81410</name>
</gene>
<dbReference type="EMBL" id="CYKH01000877">
    <property type="protein sequence ID" value="CUG56642.1"/>
    <property type="molecule type" value="Genomic_DNA"/>
</dbReference>
<keyword evidence="2" id="KW-1185">Reference proteome</keyword>
<evidence type="ECO:0000313" key="1">
    <source>
        <dbReference type="EMBL" id="CUG56642.1"/>
    </source>
</evidence>
<organism evidence="1 2">
    <name type="scientific">Bodo saltans</name>
    <name type="common">Flagellated protozoan</name>
    <dbReference type="NCBI Taxonomy" id="75058"/>
    <lineage>
        <taxon>Eukaryota</taxon>
        <taxon>Discoba</taxon>
        <taxon>Euglenozoa</taxon>
        <taxon>Kinetoplastea</taxon>
        <taxon>Metakinetoplastina</taxon>
        <taxon>Eubodonida</taxon>
        <taxon>Bodonidae</taxon>
        <taxon>Bodo</taxon>
    </lineage>
</organism>
<feature type="non-terminal residue" evidence="1">
    <location>
        <position position="1"/>
    </location>
</feature>
<sequence>KAGIPLVWLEVTHCLKNDGGHFFKMEGKWMLNYRKLASCPWIDKHVPFMKSGSIRNGVAYVNTRHITQNLTLIGKSKSDKSYKFNEAQRNEPCPFMDPIHPTVECYGAIAQSLALTLKDVIQNATNFETLEPQPTRITLAET</sequence>
<feature type="non-terminal residue" evidence="1">
    <location>
        <position position="142"/>
    </location>
</feature>
<accession>A0A0S4J5J1</accession>
<reference evidence="2" key="1">
    <citation type="submission" date="2015-09" db="EMBL/GenBank/DDBJ databases">
        <authorList>
            <consortium name="Pathogen Informatics"/>
        </authorList>
    </citation>
    <scope>NUCLEOTIDE SEQUENCE [LARGE SCALE GENOMIC DNA]</scope>
    <source>
        <strain evidence="2">Lake Konstanz</strain>
    </source>
</reference>
<dbReference type="VEuPathDB" id="TriTrypDB:BSAL_81410"/>
<dbReference type="Proteomes" id="UP000051952">
    <property type="component" value="Unassembled WGS sequence"/>
</dbReference>
<dbReference type="AlphaFoldDB" id="A0A0S4J5J1"/>